<dbReference type="EMBL" id="JTHE03000037">
    <property type="protein sequence ID" value="MCM1982297.1"/>
    <property type="molecule type" value="Genomic_DNA"/>
</dbReference>
<evidence type="ECO:0000313" key="2">
    <source>
        <dbReference type="Proteomes" id="UP000031561"/>
    </source>
</evidence>
<evidence type="ECO:0000313" key="1">
    <source>
        <dbReference type="EMBL" id="MCM1982297.1"/>
    </source>
</evidence>
<organism evidence="1 2">
    <name type="scientific">Lyngbya confervoides BDU141951</name>
    <dbReference type="NCBI Taxonomy" id="1574623"/>
    <lineage>
        <taxon>Bacteria</taxon>
        <taxon>Bacillati</taxon>
        <taxon>Cyanobacteriota</taxon>
        <taxon>Cyanophyceae</taxon>
        <taxon>Oscillatoriophycideae</taxon>
        <taxon>Oscillatoriales</taxon>
        <taxon>Microcoleaceae</taxon>
        <taxon>Lyngbya</taxon>
    </lineage>
</organism>
<proteinExistence type="predicted"/>
<dbReference type="AlphaFoldDB" id="A0ABD4T142"/>
<reference evidence="1 2" key="1">
    <citation type="journal article" date="2015" name="Genome Announc.">
        <title>Draft Genome Sequence of Filamentous Marine Cyanobacterium Lyngbya confervoides Strain BDU141951.</title>
        <authorList>
            <person name="Chandrababunaidu M.M."/>
            <person name="Sen D."/>
            <person name="Tripathy S."/>
        </authorList>
    </citation>
    <scope>NUCLEOTIDE SEQUENCE [LARGE SCALE GENOMIC DNA]</scope>
    <source>
        <strain evidence="1 2">BDU141951</strain>
    </source>
</reference>
<comment type="caution">
    <text evidence="1">The sequence shown here is derived from an EMBL/GenBank/DDBJ whole genome shotgun (WGS) entry which is preliminary data.</text>
</comment>
<accession>A0ABD4T142</accession>
<protein>
    <submittedName>
        <fullName evidence="1">Uncharacterized protein</fullName>
    </submittedName>
</protein>
<gene>
    <name evidence="1" type="ORF">QQ91_0005575</name>
</gene>
<dbReference type="RefSeq" id="WP_166280908.1">
    <property type="nucleotide sequence ID" value="NZ_JTHE03000037.1"/>
</dbReference>
<name>A0ABD4T142_9CYAN</name>
<sequence>MLVILTKNQVLSTDTVCQGCLLADQRGHPRWQNGHLCCGQQVPREASDAKKRTDSCLQYRCQMGFRVAQIS</sequence>
<keyword evidence="2" id="KW-1185">Reference proteome</keyword>
<dbReference type="Proteomes" id="UP000031561">
    <property type="component" value="Unassembled WGS sequence"/>
</dbReference>